<evidence type="ECO:0000313" key="18">
    <source>
        <dbReference type="Proteomes" id="UP000033220"/>
    </source>
</evidence>
<dbReference type="InterPro" id="IPR040156">
    <property type="entry name" value="ETF-QO"/>
</dbReference>
<dbReference type="Gene3D" id="3.50.50.60">
    <property type="entry name" value="FAD/NAD(P)-binding domain"/>
    <property type="match status" value="1"/>
</dbReference>
<evidence type="ECO:0000256" key="3">
    <source>
        <dbReference type="ARBA" id="ARBA00022448"/>
    </source>
</evidence>
<keyword evidence="11 14" id="KW-0411">Iron-sulfur</keyword>
<dbReference type="RefSeq" id="WP_014414666.1">
    <property type="nucleotide sequence ID" value="NC_017059.1"/>
</dbReference>
<dbReference type="EC" id="1.5.5.1" evidence="14"/>
<dbReference type="SUPFAM" id="SSF54373">
    <property type="entry name" value="FAD-linked reductases, C-terminal domain"/>
    <property type="match status" value="1"/>
</dbReference>
<dbReference type="InterPro" id="IPR049398">
    <property type="entry name" value="ETF-QO/FixC_UQ-bd"/>
</dbReference>
<name>H6SJ62_PARPM</name>
<gene>
    <name evidence="17" type="ORF">RSPPHO_01401</name>
</gene>
<evidence type="ECO:0000259" key="16">
    <source>
        <dbReference type="Pfam" id="PF21162"/>
    </source>
</evidence>
<evidence type="ECO:0000256" key="10">
    <source>
        <dbReference type="ARBA" id="ARBA00023004"/>
    </source>
</evidence>
<evidence type="ECO:0000256" key="11">
    <source>
        <dbReference type="ARBA" id="ARBA00023014"/>
    </source>
</evidence>
<dbReference type="Proteomes" id="UP000033220">
    <property type="component" value="Chromosome DSM 122"/>
</dbReference>
<dbReference type="SUPFAM" id="SSF51905">
    <property type="entry name" value="FAD/NAD(P)-binding domain"/>
    <property type="match status" value="1"/>
</dbReference>
<dbReference type="Gene3D" id="3.30.70.20">
    <property type="match status" value="1"/>
</dbReference>
<dbReference type="PANTHER" id="PTHR10617">
    <property type="entry name" value="ELECTRON TRANSFER FLAVOPROTEIN-UBIQUINONE OXIDOREDUCTASE"/>
    <property type="match status" value="1"/>
</dbReference>
<keyword evidence="9 14" id="KW-0560">Oxidoreductase</keyword>
<keyword evidence="3 14" id="KW-0813">Transport</keyword>
<organism evidence="17 18">
    <name type="scientific">Pararhodospirillum photometricum DSM 122</name>
    <dbReference type="NCBI Taxonomy" id="1150469"/>
    <lineage>
        <taxon>Bacteria</taxon>
        <taxon>Pseudomonadati</taxon>
        <taxon>Pseudomonadota</taxon>
        <taxon>Alphaproteobacteria</taxon>
        <taxon>Rhodospirillales</taxon>
        <taxon>Rhodospirillaceae</taxon>
        <taxon>Pararhodospirillum</taxon>
    </lineage>
</organism>
<evidence type="ECO:0000256" key="1">
    <source>
        <dbReference type="ARBA" id="ARBA00001974"/>
    </source>
</evidence>
<dbReference type="KEGG" id="rpm:RSPPHO_01401"/>
<dbReference type="GO" id="GO:0046872">
    <property type="term" value="F:metal ion binding"/>
    <property type="evidence" value="ECO:0007669"/>
    <property type="project" value="UniProtKB-KW"/>
</dbReference>
<dbReference type="eggNOG" id="COG0644">
    <property type="taxonomic scope" value="Bacteria"/>
</dbReference>
<keyword evidence="6 14" id="KW-0479">Metal-binding</keyword>
<dbReference type="AlphaFoldDB" id="H6SJ62"/>
<evidence type="ECO:0000256" key="12">
    <source>
        <dbReference type="ARBA" id="ARBA00023075"/>
    </source>
</evidence>
<dbReference type="GO" id="GO:0004174">
    <property type="term" value="F:electron-transferring-flavoprotein dehydrogenase activity"/>
    <property type="evidence" value="ECO:0007669"/>
    <property type="project" value="UniProtKB-UniRule"/>
</dbReference>
<evidence type="ECO:0000259" key="15">
    <source>
        <dbReference type="Pfam" id="PF05187"/>
    </source>
</evidence>
<comment type="function">
    <text evidence="2 14">Accepts electrons from ETF and reduces ubiquinone.</text>
</comment>
<evidence type="ECO:0000256" key="5">
    <source>
        <dbReference type="ARBA" id="ARBA00022630"/>
    </source>
</evidence>
<evidence type="ECO:0000256" key="9">
    <source>
        <dbReference type="ARBA" id="ARBA00023002"/>
    </source>
</evidence>
<protein>
    <recommendedName>
        <fullName evidence="14">Electron transfer flavoprotein-ubiquinone oxidoreductase</fullName>
        <shortName evidence="14">ETF-QO</shortName>
        <ecNumber evidence="14">1.5.5.1</ecNumber>
    </recommendedName>
</protein>
<dbReference type="Pfam" id="PF21162">
    <property type="entry name" value="ETFQO_UQ-bd"/>
    <property type="match status" value="1"/>
</dbReference>
<comment type="cofactor">
    <cofactor evidence="1 14">
        <name>FAD</name>
        <dbReference type="ChEBI" id="CHEBI:57692"/>
    </cofactor>
</comment>
<accession>H6SJ62</accession>
<dbReference type="PANTHER" id="PTHR10617:SF107">
    <property type="entry name" value="ELECTRON TRANSFER FLAVOPROTEIN-UBIQUINONE OXIDOREDUCTASE, MITOCHONDRIAL"/>
    <property type="match status" value="1"/>
</dbReference>
<keyword evidence="5 14" id="KW-0285">Flavoprotein</keyword>
<dbReference type="Gene3D" id="3.30.9.90">
    <property type="match status" value="1"/>
</dbReference>
<comment type="cofactor">
    <cofactor evidence="14">
        <name>[4Fe-4S] cluster</name>
        <dbReference type="ChEBI" id="CHEBI:49883"/>
    </cofactor>
    <text evidence="14">Binds 1 [4Fe-4S] cluster.</text>
</comment>
<dbReference type="HOGENOM" id="CLU_009667_4_1_5"/>
<dbReference type="STRING" id="1150469.RSPPHO_01401"/>
<keyword evidence="7 14" id="KW-0274">FAD</keyword>
<keyword evidence="8 14" id="KW-0249">Electron transport</keyword>
<dbReference type="SUPFAM" id="SSF54862">
    <property type="entry name" value="4Fe-4S ferredoxins"/>
    <property type="match status" value="1"/>
</dbReference>
<dbReference type="Pfam" id="PF13450">
    <property type="entry name" value="NAD_binding_8"/>
    <property type="match status" value="1"/>
</dbReference>
<feature type="domain" description="ETF-QO/FixX C-terminal" evidence="15">
    <location>
        <begin position="439"/>
        <end position="543"/>
    </location>
</feature>
<evidence type="ECO:0000256" key="8">
    <source>
        <dbReference type="ARBA" id="ARBA00022982"/>
    </source>
</evidence>
<keyword evidence="18" id="KW-1185">Reference proteome</keyword>
<evidence type="ECO:0000256" key="7">
    <source>
        <dbReference type="ARBA" id="ARBA00022827"/>
    </source>
</evidence>
<evidence type="ECO:0000313" key="17">
    <source>
        <dbReference type="EMBL" id="CCG08027.1"/>
    </source>
</evidence>
<dbReference type="InterPro" id="IPR007859">
    <property type="entry name" value="ETF-QO/FixX_C"/>
</dbReference>
<dbReference type="PRINTS" id="PR00411">
    <property type="entry name" value="PNDRDTASEI"/>
</dbReference>
<dbReference type="OrthoDB" id="9766632at2"/>
<dbReference type="GO" id="GO:0051539">
    <property type="term" value="F:4 iron, 4 sulfur cluster binding"/>
    <property type="evidence" value="ECO:0007669"/>
    <property type="project" value="UniProtKB-UniRule"/>
</dbReference>
<sequence length="546" mass="59457">MSEREAMEFDVVIVGGGPSGLATAIRLRQLAVEAGREVSVCVIDKGSEIGAHILSGAVIEPRALNELFPDWRERGAPLLTPAGEDHFWFLTASRHVALPTPPQMHNSGNYVVSLGNVCRWLAGQAEALGVEVFPGFAAAEVLYDETGAVRGVATGAMGLDKEGEPTDAYQPGVELLAKVTVFAEGCRGSLTKALIERFDLRRDTDPQAYGIGLKELWEVPAENHKPGLVLHTVGWPVSPDVYGGSFLYHLENNQIAVGFVVGLDYSNPWLSPFDEFQRFKTHPSVRGFFKGGRRIAYGARALSEGGLQSLPKLTFPGGLLVGDTAGFLNVPKIKGTHTAMKSGMVAAEAIFEHLSAPHAGEVTGYPERLKASWVWEELSAVRNIRPSFRWGLWGGIAYSALETYVLRGRSPWTLKNHADHETLKKANEAPRIEYPKPDGVLTFDRLSSVYISNTNHAEDQPCHLRLTATEVPVTVNLAHYAGPEARYCPAGVYEFVPDDNGPEGAQRLQINAQNCLHCKTCDIKDPTQNITWAVPQGGDGPNYPNM</sequence>
<dbReference type="eggNOG" id="COG2440">
    <property type="taxonomic scope" value="Bacteria"/>
</dbReference>
<feature type="domain" description="ETF-QO/FixC ubiquinone-binding" evidence="16">
    <location>
        <begin position="209"/>
        <end position="302"/>
    </location>
</feature>
<dbReference type="Pfam" id="PF05187">
    <property type="entry name" value="Fer4_ETF_QO"/>
    <property type="match status" value="1"/>
</dbReference>
<evidence type="ECO:0000256" key="6">
    <source>
        <dbReference type="ARBA" id="ARBA00022723"/>
    </source>
</evidence>
<dbReference type="EMBL" id="HE663493">
    <property type="protein sequence ID" value="CCG08027.1"/>
    <property type="molecule type" value="Genomic_DNA"/>
</dbReference>
<dbReference type="InterPro" id="IPR036188">
    <property type="entry name" value="FAD/NAD-bd_sf"/>
</dbReference>
<keyword evidence="12 14" id="KW-0830">Ubiquinone</keyword>
<evidence type="ECO:0000256" key="2">
    <source>
        <dbReference type="ARBA" id="ARBA00002819"/>
    </source>
</evidence>
<proteinExistence type="predicted"/>
<dbReference type="PATRIC" id="fig|1150469.3.peg.1580"/>
<comment type="catalytic activity">
    <reaction evidence="13 14">
        <text>a ubiquinone + reduced [electron-transfer flavoprotein] = a ubiquinol + oxidized [electron-transfer flavoprotein] + H(+)</text>
        <dbReference type="Rhea" id="RHEA:24052"/>
        <dbReference type="Rhea" id="RHEA-COMP:9565"/>
        <dbReference type="Rhea" id="RHEA-COMP:9566"/>
        <dbReference type="Rhea" id="RHEA-COMP:10685"/>
        <dbReference type="Rhea" id="RHEA-COMP:10686"/>
        <dbReference type="ChEBI" id="CHEBI:15378"/>
        <dbReference type="ChEBI" id="CHEBI:16389"/>
        <dbReference type="ChEBI" id="CHEBI:17976"/>
        <dbReference type="ChEBI" id="CHEBI:57692"/>
        <dbReference type="ChEBI" id="CHEBI:58307"/>
        <dbReference type="EC" id="1.5.5.1"/>
    </reaction>
</comment>
<evidence type="ECO:0000256" key="4">
    <source>
        <dbReference type="ARBA" id="ARBA00022485"/>
    </source>
</evidence>
<evidence type="ECO:0000256" key="14">
    <source>
        <dbReference type="RuleBase" id="RU366068"/>
    </source>
</evidence>
<keyword evidence="4" id="KW-0004">4Fe-4S</keyword>
<dbReference type="FunFam" id="3.30.70.20:FF:000012">
    <property type="entry name" value="Electron transfer flavoprotein-ubiquinone oxidoreductase, mitochondrial"/>
    <property type="match status" value="1"/>
</dbReference>
<keyword evidence="10 14" id="KW-0408">Iron</keyword>
<reference evidence="17 18" key="1">
    <citation type="submission" date="2012-02" db="EMBL/GenBank/DDBJ databases">
        <title>Shotgun genome sequence of Phaeospirillum photometricum DSM 122.</title>
        <authorList>
            <person name="Duquesne K."/>
            <person name="Sturgis J."/>
        </authorList>
    </citation>
    <scope>NUCLEOTIDE SEQUENCE [LARGE SCALE GENOMIC DNA]</scope>
    <source>
        <strain evidence="18">DSM122</strain>
    </source>
</reference>
<evidence type="ECO:0000256" key="13">
    <source>
        <dbReference type="ARBA" id="ARBA00052682"/>
    </source>
</evidence>